<evidence type="ECO:0000313" key="1">
    <source>
        <dbReference type="EMBL" id="DAF98693.1"/>
    </source>
</evidence>
<organism evidence="1">
    <name type="scientific">Siphoviridae sp. ctgaU3</name>
    <dbReference type="NCBI Taxonomy" id="2825609"/>
    <lineage>
        <taxon>Viruses</taxon>
        <taxon>Duplodnaviria</taxon>
        <taxon>Heunggongvirae</taxon>
        <taxon>Uroviricota</taxon>
        <taxon>Caudoviricetes</taxon>
    </lineage>
</organism>
<accession>A0A8S5UW32</accession>
<proteinExistence type="predicted"/>
<sequence length="465" mass="50148">MSASPATAAAQMEYWATCGPGKPQGGDYSVGYSQPDRWMAYERSTDLGWLTADANMDCSAGVAAAWNFAFHADGESWDSGVMFPRDTYTGNIRGYAVSRGFEDVHWDDNSLYPDGGLQLGDLILSEAASGGAGHVAMVTKSGLSEAWIAEDGSIDGYIGDQTGSECRCTSYEGHLYTRTARWTHCLRYLGGTATPVPPSREQSRASHDGYELSYVQQAVLRAADNVGCPWWAALAALWMETGEYGANIFGHDAGGAYCGGGEVTEAKFRDFYAQISAGATSNGVGPLQVTYPGYFFNDPDRAWWDPERSAEVGCGIIRDLINAEGDSYESLKRVGSRYNSGSAYGAYEAYGVPFSDRCRSWYNYGRPGGAGQEAWEMAEGVDLLREIRDLFRSGQAGDHFAGDMNWYAKATYEETKAIHAAVDKILDALTPGQEGAKSAGAIYGAVNDIRVAVKPADIERPDAGK</sequence>
<reference evidence="1" key="1">
    <citation type="journal article" date="2021" name="Proc. Natl. Acad. Sci. U.S.A.">
        <title>A Catalog of Tens of Thousands of Viruses from Human Metagenomes Reveals Hidden Associations with Chronic Diseases.</title>
        <authorList>
            <person name="Tisza M.J."/>
            <person name="Buck C.B."/>
        </authorList>
    </citation>
    <scope>NUCLEOTIDE SEQUENCE</scope>
    <source>
        <strain evidence="1">CtgaU3</strain>
    </source>
</reference>
<dbReference type="EMBL" id="BK016153">
    <property type="protein sequence ID" value="DAF98693.1"/>
    <property type="molecule type" value="Genomic_DNA"/>
</dbReference>
<protein>
    <submittedName>
        <fullName evidence="1">TraH2</fullName>
    </submittedName>
</protein>
<name>A0A8S5UW32_9CAUD</name>